<dbReference type="PROSITE" id="PS00107">
    <property type="entry name" value="PROTEIN_KINASE_ATP"/>
    <property type="match status" value="1"/>
</dbReference>
<dbReference type="Gene3D" id="1.10.510.10">
    <property type="entry name" value="Transferase(Phosphotransferase) domain 1"/>
    <property type="match status" value="1"/>
</dbReference>
<organism evidence="9 10">
    <name type="scientific">Cyclospora cayetanensis</name>
    <dbReference type="NCBI Taxonomy" id="88456"/>
    <lineage>
        <taxon>Eukaryota</taxon>
        <taxon>Sar</taxon>
        <taxon>Alveolata</taxon>
        <taxon>Apicomplexa</taxon>
        <taxon>Conoidasida</taxon>
        <taxon>Coccidia</taxon>
        <taxon>Eucoccidiorida</taxon>
        <taxon>Eimeriorina</taxon>
        <taxon>Eimeriidae</taxon>
        <taxon>Cyclospora</taxon>
    </lineage>
</organism>
<keyword evidence="2" id="KW-0808">Transferase</keyword>
<dbReference type="InterPro" id="IPR000719">
    <property type="entry name" value="Prot_kinase_dom"/>
</dbReference>
<dbReference type="PANTHER" id="PTHR22974:SF23">
    <property type="entry name" value="TOUSLED-LIKE KINASE, ISOFORM G"/>
    <property type="match status" value="1"/>
</dbReference>
<accession>A0A1D3D354</accession>
<keyword evidence="3 6" id="KW-0547">Nucleotide-binding</keyword>
<dbReference type="Gene3D" id="3.30.200.20">
    <property type="entry name" value="Phosphorylase Kinase, domain 1"/>
    <property type="match status" value="1"/>
</dbReference>
<reference evidence="9 10" key="1">
    <citation type="journal article" date="2016" name="BMC Genomics">
        <title>Comparative genomics reveals Cyclospora cayetanensis possesses coccidia-like metabolism and invasion components but unique surface antigens.</title>
        <authorList>
            <person name="Liu S."/>
            <person name="Wang L."/>
            <person name="Zheng H."/>
            <person name="Xu Z."/>
            <person name="Roellig D.M."/>
            <person name="Li N."/>
            <person name="Frace M.A."/>
            <person name="Tang K."/>
            <person name="Arrowood M.J."/>
            <person name="Moss D.M."/>
            <person name="Zhang L."/>
            <person name="Feng Y."/>
            <person name="Xiao L."/>
        </authorList>
    </citation>
    <scope>NUCLEOTIDE SEQUENCE [LARGE SCALE GENOMIC DNA]</scope>
    <source>
        <strain evidence="9 10">CHN_HEN01</strain>
    </source>
</reference>
<evidence type="ECO:0000256" key="7">
    <source>
        <dbReference type="SAM" id="MobiDB-lite"/>
    </source>
</evidence>
<dbReference type="PROSITE" id="PS50011">
    <property type="entry name" value="PROTEIN_KINASE_DOM"/>
    <property type="match status" value="1"/>
</dbReference>
<sequence length="398" mass="43816">MAVAASECLPLQETAAPDCSGGQMQYSNISAIETAGAAAEAASHANGSAAARSASWGAEDAVPLILQDDQAAAAAAANGAVTIGRYTALLSAASAALDQEALQQLAWLDERRTDRPVVPPSQDPYRDGSFFTECLHLETTLFALLRAAGSENPPPPDLTPNILHLNRLLLDAKRQLDAGRYRLLKQMRLLLAQSNSPFNNFYQLRRGYRLLNMLGRGGFAEVWEVFDPLTCSVAAAKLHVLSAVKKERERLKIVRRVQNEIEIHKDIRPHPFIVEMKACFEMGNDVLASILQFCEGEMGREHVKGELASTEKQEQRLELLEVVPADEKIDIWAVGCILFEMLFNKRPFNRVPHQVSADPSEHIIAEAKKGLVIPKGPRKISDGAEVGDDRLQHPPWRH</sequence>
<dbReference type="GO" id="GO:0007059">
    <property type="term" value="P:chromosome segregation"/>
    <property type="evidence" value="ECO:0007669"/>
    <property type="project" value="TreeGrafter"/>
</dbReference>
<dbReference type="InParanoid" id="A0A1D3D354"/>
<proteinExistence type="predicted"/>
<dbReference type="GO" id="GO:0005634">
    <property type="term" value="C:nucleus"/>
    <property type="evidence" value="ECO:0007669"/>
    <property type="project" value="TreeGrafter"/>
</dbReference>
<evidence type="ECO:0000256" key="6">
    <source>
        <dbReference type="PROSITE-ProRule" id="PRU10141"/>
    </source>
</evidence>
<keyword evidence="5 6" id="KW-0067">ATP-binding</keyword>
<dbReference type="AlphaFoldDB" id="A0A1D3D354"/>
<dbReference type="VEuPathDB" id="ToxoDB:cyc_05384"/>
<evidence type="ECO:0000313" key="10">
    <source>
        <dbReference type="Proteomes" id="UP000095192"/>
    </source>
</evidence>
<evidence type="ECO:0000256" key="4">
    <source>
        <dbReference type="ARBA" id="ARBA00022777"/>
    </source>
</evidence>
<evidence type="ECO:0000256" key="5">
    <source>
        <dbReference type="ARBA" id="ARBA00022840"/>
    </source>
</evidence>
<protein>
    <submittedName>
        <fullName evidence="9">Tyrosine kinase-like protein</fullName>
    </submittedName>
</protein>
<dbReference type="PANTHER" id="PTHR22974">
    <property type="entry name" value="MIXED LINEAGE PROTEIN KINASE"/>
    <property type="match status" value="1"/>
</dbReference>
<dbReference type="EMBL" id="JROU02000944">
    <property type="protein sequence ID" value="OEH77886.1"/>
    <property type="molecule type" value="Genomic_DNA"/>
</dbReference>
<dbReference type="InterPro" id="IPR017441">
    <property type="entry name" value="Protein_kinase_ATP_BS"/>
</dbReference>
<evidence type="ECO:0000256" key="3">
    <source>
        <dbReference type="ARBA" id="ARBA00022741"/>
    </source>
</evidence>
<dbReference type="InterPro" id="IPR011009">
    <property type="entry name" value="Kinase-like_dom_sf"/>
</dbReference>
<feature type="domain" description="Protein kinase" evidence="8">
    <location>
        <begin position="208"/>
        <end position="398"/>
    </location>
</feature>
<dbReference type="SUPFAM" id="SSF56112">
    <property type="entry name" value="Protein kinase-like (PK-like)"/>
    <property type="match status" value="1"/>
</dbReference>
<keyword evidence="10" id="KW-1185">Reference proteome</keyword>
<feature type="region of interest" description="Disordered" evidence="7">
    <location>
        <begin position="375"/>
        <end position="398"/>
    </location>
</feature>
<keyword evidence="1" id="KW-0723">Serine/threonine-protein kinase</keyword>
<dbReference type="GO" id="GO:0035556">
    <property type="term" value="P:intracellular signal transduction"/>
    <property type="evidence" value="ECO:0007669"/>
    <property type="project" value="TreeGrafter"/>
</dbReference>
<feature type="compositionally biased region" description="Basic and acidic residues" evidence="7">
    <location>
        <begin position="379"/>
        <end position="392"/>
    </location>
</feature>
<dbReference type="GO" id="GO:0005524">
    <property type="term" value="F:ATP binding"/>
    <property type="evidence" value="ECO:0007669"/>
    <property type="project" value="UniProtKB-UniRule"/>
</dbReference>
<feature type="binding site" evidence="6">
    <location>
        <position position="246"/>
    </location>
    <ligand>
        <name>ATP</name>
        <dbReference type="ChEBI" id="CHEBI:30616"/>
    </ligand>
</feature>
<evidence type="ECO:0000313" key="9">
    <source>
        <dbReference type="EMBL" id="OEH77886.1"/>
    </source>
</evidence>
<keyword evidence="4" id="KW-0418">Kinase</keyword>
<name>A0A1D3D354_9EIME</name>
<dbReference type="Pfam" id="PF00069">
    <property type="entry name" value="Pkinase"/>
    <property type="match status" value="1"/>
</dbReference>
<evidence type="ECO:0000256" key="2">
    <source>
        <dbReference type="ARBA" id="ARBA00022679"/>
    </source>
</evidence>
<gene>
    <name evidence="9" type="ORF">cyc_05384</name>
</gene>
<dbReference type="GO" id="GO:0004674">
    <property type="term" value="F:protein serine/threonine kinase activity"/>
    <property type="evidence" value="ECO:0007669"/>
    <property type="project" value="UniProtKB-KW"/>
</dbReference>
<dbReference type="SMART" id="SM00220">
    <property type="entry name" value="S_TKc"/>
    <property type="match status" value="1"/>
</dbReference>
<evidence type="ECO:0000256" key="1">
    <source>
        <dbReference type="ARBA" id="ARBA00022527"/>
    </source>
</evidence>
<evidence type="ECO:0000259" key="8">
    <source>
        <dbReference type="PROSITE" id="PS50011"/>
    </source>
</evidence>
<comment type="caution">
    <text evidence="9">The sequence shown here is derived from an EMBL/GenBank/DDBJ whole genome shotgun (WGS) entry which is preliminary data.</text>
</comment>
<dbReference type="VEuPathDB" id="ToxoDB:LOC34621745"/>
<dbReference type="Proteomes" id="UP000095192">
    <property type="component" value="Unassembled WGS sequence"/>
</dbReference>